<dbReference type="PRINTS" id="PR00111">
    <property type="entry name" value="ABHYDROLASE"/>
</dbReference>
<gene>
    <name evidence="3" type="ORF">CAMGR0001_0850</name>
</gene>
<comment type="caution">
    <text evidence="3">The sequence shown here is derived from an EMBL/GenBank/DDBJ whole genome shotgun (WGS) entry which is preliminary data.</text>
</comment>
<dbReference type="RefSeq" id="WP_005870382.1">
    <property type="nucleotide sequence ID" value="NZ_ACYG01000019.1"/>
</dbReference>
<dbReference type="Pfam" id="PF12697">
    <property type="entry name" value="Abhydrolase_6"/>
    <property type="match status" value="1"/>
</dbReference>
<keyword evidence="4" id="KW-1185">Reference proteome</keyword>
<keyword evidence="1 3" id="KW-0378">Hydrolase</keyword>
<dbReference type="PANTHER" id="PTHR43798">
    <property type="entry name" value="MONOACYLGLYCEROL LIPASE"/>
    <property type="match status" value="1"/>
</dbReference>
<evidence type="ECO:0000256" key="1">
    <source>
        <dbReference type="ARBA" id="ARBA00022801"/>
    </source>
</evidence>
<dbReference type="GO" id="GO:0016787">
    <property type="term" value="F:hydrolase activity"/>
    <property type="evidence" value="ECO:0007669"/>
    <property type="project" value="UniProtKB-KW"/>
</dbReference>
<dbReference type="OrthoDB" id="9808398at2"/>
<feature type="domain" description="AB hydrolase-1" evidence="2">
    <location>
        <begin position="28"/>
        <end position="230"/>
    </location>
</feature>
<evidence type="ECO:0000259" key="2">
    <source>
        <dbReference type="Pfam" id="PF12697"/>
    </source>
</evidence>
<dbReference type="InterPro" id="IPR029058">
    <property type="entry name" value="AB_hydrolase_fold"/>
</dbReference>
<dbReference type="InterPro" id="IPR000073">
    <property type="entry name" value="AB_hydrolase_1"/>
</dbReference>
<accession>C8PG57</accession>
<dbReference type="PANTHER" id="PTHR43798:SF31">
    <property type="entry name" value="AB HYDROLASE SUPERFAMILY PROTEIN YCLE"/>
    <property type="match status" value="1"/>
</dbReference>
<dbReference type="STRING" id="824.CGRAC_1188"/>
<reference evidence="3 4" key="1">
    <citation type="submission" date="2009-07" db="EMBL/GenBank/DDBJ databases">
        <authorList>
            <person name="Madupu R."/>
            <person name="Sebastian Y."/>
            <person name="Durkin A.S."/>
            <person name="Torralba M."/>
            <person name="Methe B."/>
            <person name="Sutton G.G."/>
            <person name="Strausberg R.L."/>
            <person name="Nelson K.E."/>
        </authorList>
    </citation>
    <scope>NUCLEOTIDE SEQUENCE [LARGE SCALE GENOMIC DNA]</scope>
    <source>
        <strain evidence="3 4">RM3268</strain>
    </source>
</reference>
<dbReference type="SUPFAM" id="SSF53474">
    <property type="entry name" value="alpha/beta-Hydrolases"/>
    <property type="match status" value="1"/>
</dbReference>
<dbReference type="InterPro" id="IPR050266">
    <property type="entry name" value="AB_hydrolase_sf"/>
</dbReference>
<name>C8PG57_9BACT</name>
<proteinExistence type="predicted"/>
<dbReference type="EMBL" id="ACYG01000019">
    <property type="protein sequence ID" value="EEV18095.1"/>
    <property type="molecule type" value="Genomic_DNA"/>
</dbReference>
<dbReference type="eggNOG" id="COG0596">
    <property type="taxonomic scope" value="Bacteria"/>
</dbReference>
<dbReference type="GO" id="GO:0016020">
    <property type="term" value="C:membrane"/>
    <property type="evidence" value="ECO:0007669"/>
    <property type="project" value="TreeGrafter"/>
</dbReference>
<sequence>MASKELVCGGESYKISYEISNLQRAEYILVLHGWGANKALMSRVFSDKFRRYAIVCVDLPGFGASSQPARALGSEDYAEIMRAFISALGGQPAAIMGHSFGGKIAALLAPRNLILLSSAGIIEPKPFAVRAKIAIFKILKRLGLAGLWRAFASKDAAGMSKTMYETLKNVVNEDFRDIFSALSPQNALIFWGKDDRATSLKSGELIHSLVKNSKFYPLAGDHFFFLQSAEFIGEQIEKELSGS</sequence>
<dbReference type="AlphaFoldDB" id="C8PG57"/>
<evidence type="ECO:0000313" key="4">
    <source>
        <dbReference type="Proteomes" id="UP000005709"/>
    </source>
</evidence>
<organism evidence="3 4">
    <name type="scientific">Campylobacter gracilis RM3268</name>
    <dbReference type="NCBI Taxonomy" id="553220"/>
    <lineage>
        <taxon>Bacteria</taxon>
        <taxon>Pseudomonadati</taxon>
        <taxon>Campylobacterota</taxon>
        <taxon>Epsilonproteobacteria</taxon>
        <taxon>Campylobacterales</taxon>
        <taxon>Campylobacteraceae</taxon>
        <taxon>Campylobacter</taxon>
    </lineage>
</organism>
<evidence type="ECO:0000313" key="3">
    <source>
        <dbReference type="EMBL" id="EEV18095.1"/>
    </source>
</evidence>
<protein>
    <submittedName>
        <fullName evidence="3">Hydrolase, alpha/beta domain protein</fullName>
    </submittedName>
</protein>
<dbReference type="Gene3D" id="3.40.50.1820">
    <property type="entry name" value="alpha/beta hydrolase"/>
    <property type="match status" value="1"/>
</dbReference>
<dbReference type="Proteomes" id="UP000005709">
    <property type="component" value="Unassembled WGS sequence"/>
</dbReference>